<feature type="active site" description="Proton donor" evidence="4">
    <location>
        <position position="147"/>
    </location>
</feature>
<dbReference type="InterPro" id="IPR022790">
    <property type="entry name" value="GH26_dom"/>
</dbReference>
<sequence>MRFVMLLFFLMVLKVHAQDTKILHEFYNAKYEPETGIYHGAGQDIDGFKDYMNAVGKELTPVIYMTYVNINQDIEGITKWGEKLRKDLESLPEGLIPQIGLAFTGGKDKGAGRDKDVAEGKLDNQLKEFYKQLLKLDRPTYTRIGYEFEGDWNGYTPKYYRAVFKKIFNDFKIQNIKSATVWCSGGGSANFMNHEELMEFYPGDSYVDWWGIDIFSPDEFSNPALKAFFELAEDHKKPVMIGEATPRYVGVSEGKKSWDNWFKPYFEMLNDNPGIKAFCYINWDWAYWSDKIGFQWHDWKDARIETNAIVLDAYKIAISKENIIHLKDMK</sequence>
<dbReference type="Proteomes" id="UP000662373">
    <property type="component" value="Unassembled WGS sequence"/>
</dbReference>
<dbReference type="AlphaFoldDB" id="A0A934KJL8"/>
<evidence type="ECO:0000256" key="2">
    <source>
        <dbReference type="ARBA" id="ARBA00022801"/>
    </source>
</evidence>
<dbReference type="Pfam" id="PF02156">
    <property type="entry name" value="Glyco_hydro_26"/>
    <property type="match status" value="1"/>
</dbReference>
<dbReference type="PANTHER" id="PTHR40079">
    <property type="entry name" value="MANNAN ENDO-1,4-BETA-MANNOSIDASE E-RELATED"/>
    <property type="match status" value="1"/>
</dbReference>
<keyword evidence="3 4" id="KW-0326">Glycosidase</keyword>
<dbReference type="PROSITE" id="PS51764">
    <property type="entry name" value="GH26"/>
    <property type="match status" value="1"/>
</dbReference>
<keyword evidence="8" id="KW-1185">Reference proteome</keyword>
<accession>A0A934KJL8</accession>
<evidence type="ECO:0000256" key="4">
    <source>
        <dbReference type="PROSITE-ProRule" id="PRU01100"/>
    </source>
</evidence>
<feature type="active site" description="Nucleophile" evidence="4">
    <location>
        <position position="243"/>
    </location>
</feature>
<evidence type="ECO:0000256" key="3">
    <source>
        <dbReference type="ARBA" id="ARBA00023295"/>
    </source>
</evidence>
<gene>
    <name evidence="7" type="ORF">JEM65_08500</name>
</gene>
<name>A0A934KJL8_9FLAO</name>
<feature type="signal peptide" evidence="5">
    <location>
        <begin position="1"/>
        <end position="17"/>
    </location>
</feature>
<comment type="caution">
    <text evidence="7">The sequence shown here is derived from an EMBL/GenBank/DDBJ whole genome shotgun (WGS) entry which is preliminary data.</text>
</comment>
<dbReference type="PANTHER" id="PTHR40079:SF4">
    <property type="entry name" value="GH26 DOMAIN-CONTAINING PROTEIN-RELATED"/>
    <property type="match status" value="1"/>
</dbReference>
<dbReference type="GO" id="GO:0016985">
    <property type="term" value="F:mannan endo-1,4-beta-mannosidase activity"/>
    <property type="evidence" value="ECO:0007669"/>
    <property type="project" value="InterPro"/>
</dbReference>
<dbReference type="Gene3D" id="3.20.20.80">
    <property type="entry name" value="Glycosidases"/>
    <property type="match status" value="1"/>
</dbReference>
<evidence type="ECO:0000259" key="6">
    <source>
        <dbReference type="PROSITE" id="PS51764"/>
    </source>
</evidence>
<evidence type="ECO:0000256" key="5">
    <source>
        <dbReference type="SAM" id="SignalP"/>
    </source>
</evidence>
<evidence type="ECO:0000313" key="7">
    <source>
        <dbReference type="EMBL" id="MBJ7880686.1"/>
    </source>
</evidence>
<dbReference type="SUPFAM" id="SSF51445">
    <property type="entry name" value="(Trans)glycosidases"/>
    <property type="match status" value="1"/>
</dbReference>
<dbReference type="InterPro" id="IPR017853">
    <property type="entry name" value="GH"/>
</dbReference>
<proteinExistence type="inferred from homology"/>
<keyword evidence="5" id="KW-0732">Signal</keyword>
<reference evidence="7 8" key="1">
    <citation type="submission" date="2020-09" db="EMBL/GenBank/DDBJ databases">
        <title>Draft genome of Gelidibacter salicanalis PAMC21136.</title>
        <authorList>
            <person name="Park H."/>
        </authorList>
    </citation>
    <scope>NUCLEOTIDE SEQUENCE [LARGE SCALE GENOMIC DNA]</scope>
    <source>
        <strain evidence="7 8">PAMC21136</strain>
    </source>
</reference>
<keyword evidence="2 4" id="KW-0378">Hydrolase</keyword>
<feature type="chain" id="PRO_5037005370" description="GH26 domain-containing protein" evidence="5">
    <location>
        <begin position="18"/>
        <end position="330"/>
    </location>
</feature>
<organism evidence="7 8">
    <name type="scientific">Gelidibacter salicanalis</name>
    <dbReference type="NCBI Taxonomy" id="291193"/>
    <lineage>
        <taxon>Bacteria</taxon>
        <taxon>Pseudomonadati</taxon>
        <taxon>Bacteroidota</taxon>
        <taxon>Flavobacteriia</taxon>
        <taxon>Flavobacteriales</taxon>
        <taxon>Flavobacteriaceae</taxon>
        <taxon>Gelidibacter</taxon>
    </lineage>
</organism>
<feature type="domain" description="GH26" evidence="6">
    <location>
        <begin position="18"/>
        <end position="312"/>
    </location>
</feature>
<dbReference type="GO" id="GO:0006080">
    <property type="term" value="P:substituted mannan metabolic process"/>
    <property type="evidence" value="ECO:0007669"/>
    <property type="project" value="InterPro"/>
</dbReference>
<dbReference type="EMBL" id="JAEHJZ010000018">
    <property type="protein sequence ID" value="MBJ7880686.1"/>
    <property type="molecule type" value="Genomic_DNA"/>
</dbReference>
<dbReference type="InterPro" id="IPR000805">
    <property type="entry name" value="Glyco_hydro_26"/>
</dbReference>
<protein>
    <recommendedName>
        <fullName evidence="6">GH26 domain-containing protein</fullName>
    </recommendedName>
</protein>
<comment type="similarity">
    <text evidence="1 4">Belongs to the glycosyl hydrolase 26 family.</text>
</comment>
<evidence type="ECO:0000313" key="8">
    <source>
        <dbReference type="Proteomes" id="UP000662373"/>
    </source>
</evidence>
<evidence type="ECO:0000256" key="1">
    <source>
        <dbReference type="ARBA" id="ARBA00007754"/>
    </source>
</evidence>